<dbReference type="InterPro" id="IPR003593">
    <property type="entry name" value="AAA+_ATPase"/>
</dbReference>
<keyword evidence="12" id="KW-0862">Zinc</keyword>
<evidence type="ECO:0000256" key="5">
    <source>
        <dbReference type="ARBA" id="ARBA00022792"/>
    </source>
</evidence>
<comment type="subcellular location">
    <subcellularLocation>
        <location evidence="1">Mitochondrion inner membrane</location>
        <topology evidence="1">Single-pass membrane protein</topology>
    </subcellularLocation>
</comment>
<evidence type="ECO:0000256" key="14">
    <source>
        <dbReference type="SAM" id="Phobius"/>
    </source>
</evidence>
<dbReference type="InterPro" id="IPR057495">
    <property type="entry name" value="AAA_lid_BCS1"/>
</dbReference>
<accession>A0A9N9KU48</accession>
<evidence type="ECO:0000256" key="10">
    <source>
        <dbReference type="ARBA" id="ARBA00023136"/>
    </source>
</evidence>
<dbReference type="GO" id="GO:0005524">
    <property type="term" value="F:ATP binding"/>
    <property type="evidence" value="ECO:0007669"/>
    <property type="project" value="UniProtKB-KW"/>
</dbReference>
<dbReference type="SMART" id="SM01024">
    <property type="entry name" value="BCS1_N"/>
    <property type="match status" value="1"/>
</dbReference>
<protein>
    <recommendedName>
        <fullName evidence="15">C2H2-type domain-containing protein</fullName>
    </recommendedName>
</protein>
<evidence type="ECO:0000256" key="6">
    <source>
        <dbReference type="ARBA" id="ARBA00022801"/>
    </source>
</evidence>
<reference evidence="16" key="1">
    <citation type="submission" date="2021-07" db="EMBL/GenBank/DDBJ databases">
        <authorList>
            <person name="Durling M."/>
        </authorList>
    </citation>
    <scope>NUCLEOTIDE SEQUENCE</scope>
</reference>
<dbReference type="SUPFAM" id="SSF52540">
    <property type="entry name" value="P-loop containing nucleoside triphosphate hydrolases"/>
    <property type="match status" value="1"/>
</dbReference>
<comment type="similarity">
    <text evidence="2">Belongs to the AAA ATPase family. BCS1 subfamily.</text>
</comment>
<keyword evidence="12" id="KW-0479">Metal-binding</keyword>
<keyword evidence="6" id="KW-0378">Hydrolase</keyword>
<feature type="domain" description="C2H2-type" evidence="15">
    <location>
        <begin position="841"/>
        <end position="866"/>
    </location>
</feature>
<feature type="compositionally biased region" description="Basic and acidic residues" evidence="13">
    <location>
        <begin position="522"/>
        <end position="535"/>
    </location>
</feature>
<dbReference type="Pfam" id="PF00004">
    <property type="entry name" value="AAA"/>
    <property type="match status" value="2"/>
</dbReference>
<keyword evidence="10 14" id="KW-0472">Membrane</keyword>
<sequence length="1062" mass="118222">MVQHIATVLYQRRTQISDTPQCEFIPPRPLLCDDLNQVILSNAVPSLVDGVCRALLCITHHHFEIRASRQGDVGVGIHLPCFESKRRLVYLPALKDASFTLGGFGNSTEPTLSHEEKINTSISISQTLLLVNMRQKGLNSILGSAASAFSPGSSGNMSESNSASFAGFSPTTILETFIPGYGHIHKIFLYNFGLDVTMIVSFGAALWVSARLLQSAKALVWTFLNAYFMAEITVSSTDEIHGHLIQFLAHQYKISSSRRLMAETPSKSAWELDSEDTGQSIETSADATGKIKWLNFSNQEAKSQPRFTPAIGSHNFWHKGTYFQLKRKEVSVFDTLGGGATSFKDKEVLTLSCFGRSTDPIKALIQHAKGHYHLGHKAKTIIKRPAPKDMRRFGGRGAWVKIAERPCRPMRTVVLDEERKMDVLADINEYLNPVTARWYANRGIPYRRGYLFYGPPGTGKTSLTFALAGVFGLDIHVVSLLEPTLTEEELGMLFTNLPARCIVLLEDIDTAGLVRNEPTETAEERKGDGEKDGQRGFDVGDLTKAFKKASQMSEEERKKGISLSGLLNIIDGVASHEGRVLVMTTNHPEKLDEALIRPGRVDHQVPFDYASQHQIRELFVRMYRDDLELGDETTTIVTTEIKNKSELTHAITVLGDNEKACEGLGVQITPPLTPVFDHHTTHTHCVETNERADSDLALGLDGGKLGLDDIAGQFSERIPGGVFSPAEIQGFLLKRKKDPRRALGEVSEWRYRRDDHCFVCFFDGLAVVCYSSTSISNPNNHFQPPSPLIKSLILHRFLRKSPIEVKEGREAMYCGPCDRWFTDTGYYQHIANNAQHQTLAYDCEVCDRGFATEESLWQHQESASDHPFCAECRRMFVSEHNLMQHQHSKLHSQLQIPCPFCPCHYATASGLIIHLESGACPSTVNRQRVNASIRRIDRTYRITKPQLGLKLGPYAVKRGQASEVAWNGKAYGCYLCPRGFATLFSLNRHLGSVAHEQDLYNCPKPSCGRKYKLLSALIMHVESECCNVMPFSKVQRRARNGVGGVVGGLIQGPPAAIKQVVY</sequence>
<dbReference type="GO" id="GO:0005743">
    <property type="term" value="C:mitochondrial inner membrane"/>
    <property type="evidence" value="ECO:0007669"/>
    <property type="project" value="UniProtKB-SubCell"/>
</dbReference>
<evidence type="ECO:0000256" key="1">
    <source>
        <dbReference type="ARBA" id="ARBA00004434"/>
    </source>
</evidence>
<dbReference type="PROSITE" id="PS00674">
    <property type="entry name" value="AAA"/>
    <property type="match status" value="1"/>
</dbReference>
<dbReference type="PANTHER" id="PTHR23070">
    <property type="entry name" value="BCS1 AAA-TYPE ATPASE"/>
    <property type="match status" value="1"/>
</dbReference>
<dbReference type="InterPro" id="IPR050747">
    <property type="entry name" value="Mitochondrial_chaperone_BCS1"/>
</dbReference>
<name>A0A9N9KU48_9HELO</name>
<evidence type="ECO:0000259" key="15">
    <source>
        <dbReference type="PROSITE" id="PS50157"/>
    </source>
</evidence>
<keyword evidence="5" id="KW-0999">Mitochondrion inner membrane</keyword>
<dbReference type="SMART" id="SM00382">
    <property type="entry name" value="AAA"/>
    <property type="match status" value="1"/>
</dbReference>
<evidence type="ECO:0000256" key="8">
    <source>
        <dbReference type="ARBA" id="ARBA00022989"/>
    </source>
</evidence>
<dbReference type="PROSITE" id="PS50157">
    <property type="entry name" value="ZINC_FINGER_C2H2_2"/>
    <property type="match status" value="2"/>
</dbReference>
<dbReference type="Gene3D" id="3.40.50.300">
    <property type="entry name" value="P-loop containing nucleotide triphosphate hydrolases"/>
    <property type="match status" value="1"/>
</dbReference>
<dbReference type="SMART" id="SM00355">
    <property type="entry name" value="ZnF_C2H2"/>
    <property type="match status" value="5"/>
</dbReference>
<evidence type="ECO:0000256" key="12">
    <source>
        <dbReference type="PROSITE-ProRule" id="PRU00042"/>
    </source>
</evidence>
<feature type="domain" description="C2H2-type" evidence="15">
    <location>
        <begin position="867"/>
        <end position="896"/>
    </location>
</feature>
<dbReference type="Pfam" id="PF25426">
    <property type="entry name" value="AAA_lid_BCS1"/>
    <property type="match status" value="1"/>
</dbReference>
<dbReference type="GO" id="GO:0016887">
    <property type="term" value="F:ATP hydrolysis activity"/>
    <property type="evidence" value="ECO:0007669"/>
    <property type="project" value="InterPro"/>
</dbReference>
<feature type="region of interest" description="Disordered" evidence="13">
    <location>
        <begin position="515"/>
        <end position="536"/>
    </location>
</feature>
<dbReference type="Pfam" id="PF08740">
    <property type="entry name" value="BCS1_N"/>
    <property type="match status" value="1"/>
</dbReference>
<dbReference type="OrthoDB" id="10251412at2759"/>
<comment type="catalytic activity">
    <reaction evidence="11">
        <text>ATP + H2O = ADP + phosphate + H(+)</text>
        <dbReference type="Rhea" id="RHEA:13065"/>
        <dbReference type="ChEBI" id="CHEBI:15377"/>
        <dbReference type="ChEBI" id="CHEBI:15378"/>
        <dbReference type="ChEBI" id="CHEBI:30616"/>
        <dbReference type="ChEBI" id="CHEBI:43474"/>
        <dbReference type="ChEBI" id="CHEBI:456216"/>
    </reaction>
    <physiologicalReaction direction="left-to-right" evidence="11">
        <dbReference type="Rhea" id="RHEA:13066"/>
    </physiologicalReaction>
</comment>
<evidence type="ECO:0000256" key="2">
    <source>
        <dbReference type="ARBA" id="ARBA00007448"/>
    </source>
</evidence>
<evidence type="ECO:0000256" key="13">
    <source>
        <dbReference type="SAM" id="MobiDB-lite"/>
    </source>
</evidence>
<evidence type="ECO:0000256" key="4">
    <source>
        <dbReference type="ARBA" id="ARBA00022741"/>
    </source>
</evidence>
<dbReference type="InterPro" id="IPR013087">
    <property type="entry name" value="Znf_C2H2_type"/>
</dbReference>
<keyword evidence="7" id="KW-0067">ATP-binding</keyword>
<keyword evidence="8 14" id="KW-1133">Transmembrane helix</keyword>
<dbReference type="PROSITE" id="PS00028">
    <property type="entry name" value="ZINC_FINGER_C2H2_1"/>
    <property type="match status" value="2"/>
</dbReference>
<evidence type="ECO:0000313" key="17">
    <source>
        <dbReference type="Proteomes" id="UP000696280"/>
    </source>
</evidence>
<dbReference type="InterPro" id="IPR014851">
    <property type="entry name" value="BCS1_N"/>
</dbReference>
<keyword evidence="12" id="KW-0863">Zinc-finger</keyword>
<dbReference type="InterPro" id="IPR003960">
    <property type="entry name" value="ATPase_AAA_CS"/>
</dbReference>
<dbReference type="InterPro" id="IPR003959">
    <property type="entry name" value="ATPase_AAA_core"/>
</dbReference>
<dbReference type="GO" id="GO:0008270">
    <property type="term" value="F:zinc ion binding"/>
    <property type="evidence" value="ECO:0007669"/>
    <property type="project" value="UniProtKB-KW"/>
</dbReference>
<dbReference type="Proteomes" id="UP000696280">
    <property type="component" value="Unassembled WGS sequence"/>
</dbReference>
<dbReference type="EMBL" id="CAJVRL010000048">
    <property type="protein sequence ID" value="CAG8952953.1"/>
    <property type="molecule type" value="Genomic_DNA"/>
</dbReference>
<evidence type="ECO:0000256" key="3">
    <source>
        <dbReference type="ARBA" id="ARBA00022692"/>
    </source>
</evidence>
<evidence type="ECO:0000256" key="7">
    <source>
        <dbReference type="ARBA" id="ARBA00022840"/>
    </source>
</evidence>
<gene>
    <name evidence="16" type="ORF">HYFRA_00007669</name>
</gene>
<proteinExistence type="inferred from homology"/>
<organism evidence="16 17">
    <name type="scientific">Hymenoscyphus fraxineus</name>
    <dbReference type="NCBI Taxonomy" id="746836"/>
    <lineage>
        <taxon>Eukaryota</taxon>
        <taxon>Fungi</taxon>
        <taxon>Dikarya</taxon>
        <taxon>Ascomycota</taxon>
        <taxon>Pezizomycotina</taxon>
        <taxon>Leotiomycetes</taxon>
        <taxon>Helotiales</taxon>
        <taxon>Helotiaceae</taxon>
        <taxon>Hymenoscyphus</taxon>
    </lineage>
</organism>
<evidence type="ECO:0000313" key="16">
    <source>
        <dbReference type="EMBL" id="CAG8952953.1"/>
    </source>
</evidence>
<keyword evidence="3 14" id="KW-0812">Transmembrane</keyword>
<dbReference type="AlphaFoldDB" id="A0A9N9KU48"/>
<evidence type="ECO:0000256" key="11">
    <source>
        <dbReference type="ARBA" id="ARBA00048778"/>
    </source>
</evidence>
<keyword evidence="17" id="KW-1185">Reference proteome</keyword>
<dbReference type="Gene3D" id="3.30.160.60">
    <property type="entry name" value="Classic Zinc Finger"/>
    <property type="match status" value="2"/>
</dbReference>
<evidence type="ECO:0000256" key="9">
    <source>
        <dbReference type="ARBA" id="ARBA00023128"/>
    </source>
</evidence>
<comment type="caution">
    <text evidence="16">The sequence shown here is derived from an EMBL/GenBank/DDBJ whole genome shotgun (WGS) entry which is preliminary data.</text>
</comment>
<keyword evidence="9" id="KW-0496">Mitochondrion</keyword>
<feature type="transmembrane region" description="Helical" evidence="14">
    <location>
        <begin position="187"/>
        <end position="208"/>
    </location>
</feature>
<dbReference type="InterPro" id="IPR027417">
    <property type="entry name" value="P-loop_NTPase"/>
</dbReference>
<keyword evidence="4" id="KW-0547">Nucleotide-binding</keyword>